<organism evidence="1 2">
    <name type="scientific">Salegentibacter mishustinae</name>
    <dbReference type="NCBI Taxonomy" id="270918"/>
    <lineage>
        <taxon>Bacteria</taxon>
        <taxon>Pseudomonadati</taxon>
        <taxon>Bacteroidota</taxon>
        <taxon>Flavobacteriia</taxon>
        <taxon>Flavobacteriales</taxon>
        <taxon>Flavobacteriaceae</taxon>
        <taxon>Salegentibacter</taxon>
    </lineage>
</organism>
<protein>
    <submittedName>
        <fullName evidence="1">Uncharacterized protein</fullName>
    </submittedName>
</protein>
<name>A0A0Q9Z6Q0_9FLAO</name>
<reference evidence="1" key="1">
    <citation type="submission" date="2015-10" db="EMBL/GenBank/DDBJ databases">
        <title>Draft genome sequence of Salegentibacter mishustinae KCTC 12263.</title>
        <authorList>
            <person name="Lin W."/>
            <person name="Zheng Q."/>
        </authorList>
    </citation>
    <scope>NUCLEOTIDE SEQUENCE [LARGE SCALE GENOMIC DNA]</scope>
    <source>
        <strain evidence="1">KCTC 12263</strain>
    </source>
</reference>
<comment type="caution">
    <text evidence="1">The sequence shown here is derived from an EMBL/GenBank/DDBJ whole genome shotgun (WGS) entry which is preliminary data.</text>
</comment>
<sequence>MLLTRVMNLPDLIVPFTEFPVILSFPFSSFQSLSLQILKNRIHFFFIKRAIKFNLIVEVFVPVGRKGKGKGKARG</sequence>
<accession>A0A0Q9Z6Q0</accession>
<proteinExistence type="predicted"/>
<gene>
    <name evidence="1" type="ORF">APR42_07660</name>
</gene>
<keyword evidence="2" id="KW-1185">Reference proteome</keyword>
<dbReference type="Proteomes" id="UP000051643">
    <property type="component" value="Unassembled WGS sequence"/>
</dbReference>
<evidence type="ECO:0000313" key="2">
    <source>
        <dbReference type="Proteomes" id="UP000051643"/>
    </source>
</evidence>
<evidence type="ECO:0000313" key="1">
    <source>
        <dbReference type="EMBL" id="KRG28639.1"/>
    </source>
</evidence>
<dbReference type="EMBL" id="LKTP01000023">
    <property type="protein sequence ID" value="KRG28639.1"/>
    <property type="molecule type" value="Genomic_DNA"/>
</dbReference>
<dbReference type="STRING" id="270918.APR42_07660"/>
<dbReference type="AlphaFoldDB" id="A0A0Q9Z6Q0"/>